<dbReference type="AlphaFoldDB" id="A0AA90PX91"/>
<feature type="transmembrane region" description="Helical" evidence="2">
    <location>
        <begin position="7"/>
        <end position="27"/>
    </location>
</feature>
<gene>
    <name evidence="4" type="ORF">Q5I04_00480</name>
    <name evidence="5" type="ORF">Q5I06_00480</name>
</gene>
<dbReference type="InterPro" id="IPR005546">
    <property type="entry name" value="Autotransporte_beta"/>
</dbReference>
<dbReference type="Gene3D" id="2.40.128.130">
    <property type="entry name" value="Autotransporter beta-domain"/>
    <property type="match status" value="1"/>
</dbReference>
<dbReference type="Proteomes" id="UP001240777">
    <property type="component" value="Unassembled WGS sequence"/>
</dbReference>
<dbReference type="EMBL" id="JAUYZK010000001">
    <property type="protein sequence ID" value="MDP2538263.1"/>
    <property type="molecule type" value="Genomic_DNA"/>
</dbReference>
<keyword evidence="7" id="KW-1185">Reference proteome</keyword>
<reference evidence="4" key="2">
    <citation type="submission" date="2023-07" db="EMBL/GenBank/DDBJ databases">
        <authorList>
            <person name="Aydin F."/>
            <person name="Tarhane S."/>
            <person name="Saticioglu I.B."/>
            <person name="Karakaya E."/>
            <person name="Abay S."/>
            <person name="Guran O."/>
            <person name="Bozkurt E."/>
            <person name="Uzum N."/>
            <person name="Olgun K."/>
            <person name="Jablonski D."/>
        </authorList>
    </citation>
    <scope>NUCLEOTIDE SEQUENCE</scope>
    <source>
        <strain evidence="4">Faydin-H75</strain>
    </source>
</reference>
<protein>
    <submittedName>
        <fullName evidence="5">Autotransporter domain-containing protein</fullName>
    </submittedName>
</protein>
<keyword evidence="2" id="KW-0812">Transmembrane</keyword>
<accession>A0AA90PX91</accession>
<feature type="domain" description="Autotransporter" evidence="3">
    <location>
        <begin position="470"/>
        <end position="773"/>
    </location>
</feature>
<reference evidence="4 6" key="3">
    <citation type="journal article" date="2024" name="Syst. Appl. Microbiol.">
        <title>Helicobacter cappadocius sp. nov., from lizards: The first psychrotrophic Helicobacter species.</title>
        <authorList>
            <person name="Aydin F."/>
            <person name="Tarhane S."/>
            <person name="Karakaya E."/>
            <person name="Abay S."/>
            <person name="Kayman T."/>
            <person name="Guran O."/>
            <person name="Bozkurt E."/>
            <person name="Uzum N."/>
            <person name="Avci A."/>
            <person name="Olgun K."/>
            <person name="Jablonski D."/>
            <person name="Guran C."/>
            <person name="Burcin Saticioglu I."/>
        </authorList>
    </citation>
    <scope>NUCLEOTIDE SEQUENCE [LARGE SCALE GENOMIC DNA]</scope>
    <source>
        <strain evidence="4">Faydin-H75</strain>
        <strain evidence="6">faydin-H76</strain>
    </source>
</reference>
<evidence type="ECO:0000313" key="5">
    <source>
        <dbReference type="EMBL" id="MDP2538263.1"/>
    </source>
</evidence>
<proteinExistence type="predicted"/>
<evidence type="ECO:0000313" key="7">
    <source>
        <dbReference type="Proteomes" id="UP001240777"/>
    </source>
</evidence>
<feature type="compositionally biased region" description="Polar residues" evidence="1">
    <location>
        <begin position="811"/>
        <end position="822"/>
    </location>
</feature>
<sequence>MDLKSKFFYLILLFPVFSYGVVGMVPLDSAYTSDVTIDENYTLSPSDSNPANFTGFLFQGYDILNISPDATVTVNVATSGNYTGYSGAIFRGQNGKTYTINGGNIVLNVNQVGGSIEGLIMTQARYYGKNANFDINANFSLKATPDVYIQRGVFTSNGENGGYFKFTKNVFIDVSEMQPSKGWGSAGNGKGYRMIFSLEGSGNVYVNYNDITGQTLDRNNIIQLKGDLSAENTSKGNININLDNSKSFFQGRISITPGSMSNIQLYLNHGGKWILNANSQITTLDSNNESYVVNNQYNNLDKLAVVDFTQIADDGLSKRLTSSTIFSPRTLSVQTINGQNGVFRLMGDLELGKIDNIQAGSVNGLEYIQIYQNPSKILLDASGKNMVVASASSLADGADFKGIATIIGLYDYVPHLDRVSDATGTKWILGSIERSPNQTAKSLLNLLSLPYQIFRIEGDSAHTRMDDMTYPPTLNGLWMKIYGGGIYAKQLYGEKTTQDLFYNIQGGYDKGEVYGDERYFYGGSLDYTKLSTSDTGINGHVNSIAFGGYGGYVNAIGWVLDGTFKYVYSNIKANLSQAPEPFNFGNHILLVSARVGYNFYPFYGTRTKTIEKCTEKIFCRNAITSVKIRDESLYFQPYFSFTPALIFGNTIKFEDKQSHSNINAKLDSSPALITKIGLLGVKRYDYMYSALNLRALVEYSNDINLGGKVTLVDDINIPLYNNAKKIDNRLGLGMGVDWLFFNDSLKLHTDFKTEFFGQINTYWLLSAGIRYKFGQKAPRTYKSQNLRPTQNGERKKSSKNIFKPYNERKLPQNNTYKQNNHFKTYGNENKIYQQNLRPTQQENVQKRVFRVMPENQRPLPNENRGIRR</sequence>
<keyword evidence="2" id="KW-1133">Transmembrane helix</keyword>
<name>A0AA90PX91_9HELI</name>
<organism evidence="5 6">
    <name type="scientific">Helicobacter cappadocius</name>
    <dbReference type="NCBI Taxonomy" id="3063998"/>
    <lineage>
        <taxon>Bacteria</taxon>
        <taxon>Pseudomonadati</taxon>
        <taxon>Campylobacterota</taxon>
        <taxon>Epsilonproteobacteria</taxon>
        <taxon>Campylobacterales</taxon>
        <taxon>Helicobacteraceae</taxon>
        <taxon>Helicobacter</taxon>
    </lineage>
</organism>
<evidence type="ECO:0000259" key="3">
    <source>
        <dbReference type="PROSITE" id="PS51208"/>
    </source>
</evidence>
<keyword evidence="2" id="KW-0472">Membrane</keyword>
<evidence type="ECO:0000313" key="4">
    <source>
        <dbReference type="EMBL" id="MDO7252396.1"/>
    </source>
</evidence>
<dbReference type="PROSITE" id="PS51208">
    <property type="entry name" value="AUTOTRANSPORTER"/>
    <property type="match status" value="1"/>
</dbReference>
<evidence type="ECO:0000313" key="6">
    <source>
        <dbReference type="Proteomes" id="UP001177258"/>
    </source>
</evidence>
<comment type="caution">
    <text evidence="5">The sequence shown here is derived from an EMBL/GenBank/DDBJ whole genome shotgun (WGS) entry which is preliminary data.</text>
</comment>
<dbReference type="InterPro" id="IPR036709">
    <property type="entry name" value="Autotransporte_beta_dom_sf"/>
</dbReference>
<evidence type="ECO:0000256" key="2">
    <source>
        <dbReference type="SAM" id="Phobius"/>
    </source>
</evidence>
<feature type="region of interest" description="Disordered" evidence="1">
    <location>
        <begin position="783"/>
        <end position="822"/>
    </location>
</feature>
<reference evidence="5 7" key="1">
    <citation type="submission" date="2023-07" db="EMBL/GenBank/DDBJ databases">
        <title>Unpublished Manusciprt.</title>
        <authorList>
            <person name="Aydin F."/>
            <person name="Tarhane S."/>
            <person name="Saticioglu I.B."/>
            <person name="Karakaya E."/>
            <person name="Abay S."/>
            <person name="Guran O."/>
            <person name="Bozkurt E."/>
            <person name="Uzum N."/>
            <person name="Olgun K."/>
            <person name="Jablonski D."/>
        </authorList>
    </citation>
    <scope>NUCLEOTIDE SEQUENCE</scope>
    <source>
        <strain evidence="7">faydin-H75</strain>
        <strain evidence="5">Faydin-H76</strain>
    </source>
</reference>
<dbReference type="RefSeq" id="WP_305516239.1">
    <property type="nucleotide sequence ID" value="NZ_JAUPEV010000001.1"/>
</dbReference>
<dbReference type="SUPFAM" id="SSF103515">
    <property type="entry name" value="Autotransporter"/>
    <property type="match status" value="1"/>
</dbReference>
<dbReference type="EMBL" id="JAUPEV010000001">
    <property type="protein sequence ID" value="MDO7252396.1"/>
    <property type="molecule type" value="Genomic_DNA"/>
</dbReference>
<evidence type="ECO:0000256" key="1">
    <source>
        <dbReference type="SAM" id="MobiDB-lite"/>
    </source>
</evidence>
<dbReference type="Proteomes" id="UP001177258">
    <property type="component" value="Unassembled WGS sequence"/>
</dbReference>